<comment type="pathway">
    <text evidence="2">Amino-sugar metabolism; N-acetylneuraminate degradation.</text>
</comment>
<dbReference type="GeneID" id="112903957"/>
<dbReference type="GO" id="GO:0008747">
    <property type="term" value="F:N-acetylneuraminate lyase activity"/>
    <property type="evidence" value="ECO:0007669"/>
    <property type="project" value="UniProtKB-EC"/>
</dbReference>
<keyword evidence="9" id="KW-0119">Carbohydrate metabolism</keyword>
<dbReference type="PANTHER" id="PTHR12128:SF21">
    <property type="entry name" value="N-ACETYLNEURAMINATE LYASE"/>
    <property type="match status" value="1"/>
</dbReference>
<accession>A0A7F5RCP5</accession>
<dbReference type="Pfam" id="PF00701">
    <property type="entry name" value="DHDPS"/>
    <property type="match status" value="1"/>
</dbReference>
<dbReference type="Proteomes" id="UP000192223">
    <property type="component" value="Unplaced"/>
</dbReference>
<evidence type="ECO:0000256" key="2">
    <source>
        <dbReference type="ARBA" id="ARBA00004878"/>
    </source>
</evidence>
<organism evidence="11 12">
    <name type="scientific">Agrilus planipennis</name>
    <name type="common">Emerald ash borer</name>
    <name type="synonym">Agrilus marcopoli</name>
    <dbReference type="NCBI Taxonomy" id="224129"/>
    <lineage>
        <taxon>Eukaryota</taxon>
        <taxon>Metazoa</taxon>
        <taxon>Ecdysozoa</taxon>
        <taxon>Arthropoda</taxon>
        <taxon>Hexapoda</taxon>
        <taxon>Insecta</taxon>
        <taxon>Pterygota</taxon>
        <taxon>Neoptera</taxon>
        <taxon>Endopterygota</taxon>
        <taxon>Coleoptera</taxon>
        <taxon>Polyphaga</taxon>
        <taxon>Elateriformia</taxon>
        <taxon>Buprestoidea</taxon>
        <taxon>Buprestidae</taxon>
        <taxon>Agrilinae</taxon>
        <taxon>Agrilus</taxon>
    </lineage>
</organism>
<comment type="subunit">
    <text evidence="4">Homotetramer.</text>
</comment>
<evidence type="ECO:0000256" key="1">
    <source>
        <dbReference type="ARBA" id="ARBA00004496"/>
    </source>
</evidence>
<dbReference type="InParanoid" id="A0A7F5RCP5"/>
<dbReference type="Gene3D" id="3.20.20.70">
    <property type="entry name" value="Aldolase class I"/>
    <property type="match status" value="1"/>
</dbReference>
<keyword evidence="7" id="KW-0456">Lyase</keyword>
<dbReference type="InterPro" id="IPR013785">
    <property type="entry name" value="Aldolase_TIM"/>
</dbReference>
<comment type="subcellular location">
    <subcellularLocation>
        <location evidence="1">Cytoplasm</location>
    </subcellularLocation>
</comment>
<keyword evidence="11" id="KW-1185">Reference proteome</keyword>
<dbReference type="AlphaFoldDB" id="A0A7F5RCP5"/>
<evidence type="ECO:0000256" key="8">
    <source>
        <dbReference type="ARBA" id="ARBA00023270"/>
    </source>
</evidence>
<reference evidence="12" key="1">
    <citation type="submission" date="2025-08" db="UniProtKB">
        <authorList>
            <consortium name="RefSeq"/>
        </authorList>
    </citation>
    <scope>IDENTIFICATION</scope>
    <source>
        <tissue evidence="12">Entire body</tissue>
    </source>
</reference>
<dbReference type="SUPFAM" id="SSF51569">
    <property type="entry name" value="Aldolase"/>
    <property type="match status" value="1"/>
</dbReference>
<dbReference type="RefSeq" id="XP_025833738.1">
    <property type="nucleotide sequence ID" value="XM_025977953.1"/>
</dbReference>
<dbReference type="KEGG" id="apln:112903957"/>
<dbReference type="EC" id="4.1.3.3" evidence="5"/>
<evidence type="ECO:0000256" key="6">
    <source>
        <dbReference type="ARBA" id="ARBA00022490"/>
    </source>
</evidence>
<gene>
    <name evidence="12" type="primary">LOC112903957</name>
</gene>
<evidence type="ECO:0000256" key="5">
    <source>
        <dbReference type="ARBA" id="ARBA00012911"/>
    </source>
</evidence>
<evidence type="ECO:0000256" key="10">
    <source>
        <dbReference type="ARBA" id="ARBA00044906"/>
    </source>
</evidence>
<comment type="catalytic activity">
    <reaction evidence="10">
        <text>aceneuramate = aldehydo-N-acetyl-D-mannosamine + pyruvate</text>
        <dbReference type="Rhea" id="RHEA:23296"/>
        <dbReference type="ChEBI" id="CHEBI:15361"/>
        <dbReference type="ChEBI" id="CHEBI:17122"/>
        <dbReference type="ChEBI" id="CHEBI:173083"/>
        <dbReference type="EC" id="4.1.3.3"/>
    </reaction>
</comment>
<evidence type="ECO:0000256" key="7">
    <source>
        <dbReference type="ARBA" id="ARBA00023239"/>
    </source>
</evidence>
<sequence>MRYIKSVSDHANTLPLLYHHNPTITGININMTKLLNDIIGEIDTFVGIIFSDNNLSEAVSALQVNENKFTVIIGSDEIMVGAFASGFNTLMGTTLNFLPKVAQTIHEAVKLGVIKEARESQLLLTNTIYAICRQGDWIPAMKAAMNLMSPIFVGPVRGPLVDVWLAKIQKMKAELQQLKVIT</sequence>
<keyword evidence="8" id="KW-0704">Schiff base</keyword>
<protein>
    <recommendedName>
        <fullName evidence="5">N-acetylneuraminate lyase</fullName>
        <ecNumber evidence="5">4.1.3.3</ecNumber>
    </recommendedName>
</protein>
<dbReference type="PANTHER" id="PTHR12128">
    <property type="entry name" value="DIHYDRODIPICOLINATE SYNTHASE"/>
    <property type="match status" value="1"/>
</dbReference>
<evidence type="ECO:0000256" key="3">
    <source>
        <dbReference type="ARBA" id="ARBA00006324"/>
    </source>
</evidence>
<evidence type="ECO:0000313" key="11">
    <source>
        <dbReference type="Proteomes" id="UP000192223"/>
    </source>
</evidence>
<comment type="similarity">
    <text evidence="3">Belongs to the DapA family. NanA subfamily.</text>
</comment>
<name>A0A7F5RCP5_AGRPL</name>
<dbReference type="OrthoDB" id="191315at2759"/>
<dbReference type="CDD" id="cd00408">
    <property type="entry name" value="DHDPS-like"/>
    <property type="match status" value="1"/>
</dbReference>
<keyword evidence="6" id="KW-0963">Cytoplasm</keyword>
<dbReference type="GO" id="GO:0005737">
    <property type="term" value="C:cytoplasm"/>
    <property type="evidence" value="ECO:0007669"/>
    <property type="project" value="UniProtKB-SubCell"/>
</dbReference>
<evidence type="ECO:0000313" key="12">
    <source>
        <dbReference type="RefSeq" id="XP_025833738.1"/>
    </source>
</evidence>
<evidence type="ECO:0000256" key="4">
    <source>
        <dbReference type="ARBA" id="ARBA00011881"/>
    </source>
</evidence>
<evidence type="ECO:0000256" key="9">
    <source>
        <dbReference type="ARBA" id="ARBA00023277"/>
    </source>
</evidence>
<proteinExistence type="inferred from homology"/>
<dbReference type="InterPro" id="IPR002220">
    <property type="entry name" value="DapA-like"/>
</dbReference>